<protein>
    <submittedName>
        <fullName evidence="2">Uncharacterized protein</fullName>
    </submittedName>
</protein>
<dbReference type="EMBL" id="FLYE01000001">
    <property type="protein sequence ID" value="SCA55097.1"/>
    <property type="molecule type" value="Genomic_DNA"/>
</dbReference>
<evidence type="ECO:0000256" key="1">
    <source>
        <dbReference type="SAM" id="Phobius"/>
    </source>
</evidence>
<evidence type="ECO:0000313" key="3">
    <source>
        <dbReference type="Proteomes" id="UP000231658"/>
    </source>
</evidence>
<keyword evidence="1" id="KW-0812">Transmembrane</keyword>
<keyword evidence="1" id="KW-0472">Membrane</keyword>
<reference evidence="2 3" key="1">
    <citation type="submission" date="2016-07" db="EMBL/GenBank/DDBJ databases">
        <authorList>
            <person name="Lefevre C.T."/>
        </authorList>
    </citation>
    <scope>NUCLEOTIDE SEQUENCE [LARGE SCALE GENOMIC DNA]</scope>
    <source>
        <strain evidence="2">PR1</strain>
    </source>
</reference>
<dbReference type="RefSeq" id="WP_069185810.1">
    <property type="nucleotide sequence ID" value="NZ_FLYE01000001.1"/>
</dbReference>
<name>A0A1C3RCT8_9PROT</name>
<evidence type="ECO:0000313" key="2">
    <source>
        <dbReference type="EMBL" id="SCA55097.1"/>
    </source>
</evidence>
<proteinExistence type="predicted"/>
<gene>
    <name evidence="2" type="ORF">MTBPR1_10344</name>
</gene>
<accession>A0A1C3RCT8</accession>
<feature type="transmembrane region" description="Helical" evidence="1">
    <location>
        <begin position="37"/>
        <end position="59"/>
    </location>
</feature>
<sequence length="101" mass="11675">MLFFRLSSLIMVLVWILSLTMWLMPEQMRWDMGLFHVYTSTFLELPFLAVLIGVVGVFLRKRCTSPRLFKATMFLSWGYVGFPLITSALLILVTFLGITGY</sequence>
<organism evidence="2 3">
    <name type="scientific">Candidatus Terasakiella magnetica</name>
    <dbReference type="NCBI Taxonomy" id="1867952"/>
    <lineage>
        <taxon>Bacteria</taxon>
        <taxon>Pseudomonadati</taxon>
        <taxon>Pseudomonadota</taxon>
        <taxon>Alphaproteobacteria</taxon>
        <taxon>Rhodospirillales</taxon>
        <taxon>Terasakiellaceae</taxon>
        <taxon>Terasakiella</taxon>
    </lineage>
</organism>
<feature type="transmembrane region" description="Helical" evidence="1">
    <location>
        <begin position="71"/>
        <end position="98"/>
    </location>
</feature>
<keyword evidence="3" id="KW-1185">Reference proteome</keyword>
<feature type="transmembrane region" description="Helical" evidence="1">
    <location>
        <begin position="7"/>
        <end position="25"/>
    </location>
</feature>
<dbReference type="Proteomes" id="UP000231658">
    <property type="component" value="Unassembled WGS sequence"/>
</dbReference>
<dbReference type="AlphaFoldDB" id="A0A1C3RCT8"/>
<dbReference type="STRING" id="1867952.MTBPR1_10344"/>
<keyword evidence="1" id="KW-1133">Transmembrane helix</keyword>